<feature type="binding site" evidence="8">
    <location>
        <position position="304"/>
    </location>
    <ligand>
        <name>allantoate</name>
        <dbReference type="ChEBI" id="CHEBI:17536"/>
    </ligand>
</feature>
<dbReference type="PIRSF" id="PIRSF001235">
    <property type="entry name" value="Amidase_carbamoylase"/>
    <property type="match status" value="1"/>
</dbReference>
<dbReference type="NCBIfam" id="NF006775">
    <property type="entry name" value="PRK09290.2-5"/>
    <property type="match status" value="1"/>
</dbReference>
<dbReference type="OrthoDB" id="9808195at2"/>
<dbReference type="RefSeq" id="WP_106774293.1">
    <property type="nucleotide sequence ID" value="NZ_PXYK01000023.1"/>
</dbReference>
<dbReference type="InterPro" id="IPR002933">
    <property type="entry name" value="Peptidase_M20"/>
</dbReference>
<comment type="similarity">
    <text evidence="2">Belongs to the peptidase M20 family.</text>
</comment>
<feature type="binding site" evidence="7">
    <location>
        <position position="108"/>
    </location>
    <ligand>
        <name>Zn(2+)</name>
        <dbReference type="ChEBI" id="CHEBI:29105"/>
        <label>2</label>
    </ligand>
</feature>
<sequence>MRPNAEPKRQDAPSAYLDEVDAGRRILQRCDALGAISEPGDGVTRLYLSPEHRIAAAALIEWMREAGMEARLDEAGNVVGRYHGEGGGGPYLLTGSHMDSVVNGGRYDGPLGVLTALDCVAVLNGRGRRLPFGIEVLAFGDEEGTRFRTTLAGSRAVTGDHGDDLMSARDADGHSMREAMTAFGLEPAAIGRAAHKPEDVIGFVELHIEQGPVLQAAGLPVGVVTAISGQTRATIRVEGAANHAGTVPMGMRHDPVLAASEIALTVERIAAAHDNTVGTVGVFKAEPGLINVIAGAVTLTVDLRSQADAVRHAAFAEIDTAAREIAARRGVGIAVEVILDLKSCPCAPAFVRQIATAIETAGLKVLHLPSGAGHDGMAMSRLTDIGMIFVRCKDGVSHSPQEAVTAGDVAAGAAVLLSFIENFQGKP</sequence>
<dbReference type="NCBIfam" id="TIGR01879">
    <property type="entry name" value="hydantase"/>
    <property type="match status" value="1"/>
</dbReference>
<evidence type="ECO:0000256" key="5">
    <source>
        <dbReference type="ARBA" id="ARBA00022801"/>
    </source>
</evidence>
<keyword evidence="6" id="KW-0464">Manganese</keyword>
<feature type="binding site" evidence="7">
    <location>
        <position position="398"/>
    </location>
    <ligand>
        <name>Zn(2+)</name>
        <dbReference type="ChEBI" id="CHEBI:29105"/>
        <label>2</label>
    </ligand>
</feature>
<protein>
    <submittedName>
        <fullName evidence="9">Allantoate amidohydrolase</fullName>
    </submittedName>
</protein>
<dbReference type="PANTHER" id="PTHR32494:SF19">
    <property type="entry name" value="ALLANTOATE DEIMINASE-RELATED"/>
    <property type="match status" value="1"/>
</dbReference>
<evidence type="ECO:0000256" key="6">
    <source>
        <dbReference type="ARBA" id="ARBA00023211"/>
    </source>
</evidence>
<feature type="binding site" evidence="7">
    <location>
        <position position="207"/>
    </location>
    <ligand>
        <name>Zn(2+)</name>
        <dbReference type="ChEBI" id="CHEBI:29105"/>
        <label>1</label>
    </ligand>
</feature>
<keyword evidence="10" id="KW-1185">Reference proteome</keyword>
<dbReference type="Gene3D" id="3.40.630.10">
    <property type="entry name" value="Zn peptidases"/>
    <property type="match status" value="1"/>
</dbReference>
<dbReference type="SUPFAM" id="SSF53187">
    <property type="entry name" value="Zn-dependent exopeptidases"/>
    <property type="match status" value="1"/>
</dbReference>
<keyword evidence="7" id="KW-0862">Zinc</keyword>
<comment type="cofactor">
    <cofactor evidence="1">
        <name>Mn(2+)</name>
        <dbReference type="ChEBI" id="CHEBI:29035"/>
    </cofactor>
</comment>
<dbReference type="SUPFAM" id="SSF55031">
    <property type="entry name" value="Bacterial exopeptidase dimerisation domain"/>
    <property type="match status" value="1"/>
</dbReference>
<dbReference type="AlphaFoldDB" id="A0A2P7S127"/>
<accession>A0A2P7S127</accession>
<keyword evidence="5 9" id="KW-0378">Hydrolase</keyword>
<dbReference type="InterPro" id="IPR010158">
    <property type="entry name" value="Amidase_Cbmase"/>
</dbReference>
<evidence type="ECO:0000313" key="10">
    <source>
        <dbReference type="Proteomes" id="UP000241229"/>
    </source>
</evidence>
<comment type="caution">
    <text evidence="9">The sequence shown here is derived from an EMBL/GenBank/DDBJ whole genome shotgun (WGS) entry which is preliminary data.</text>
</comment>
<feature type="binding site" evidence="7">
    <location>
        <position position="143"/>
    </location>
    <ligand>
        <name>Zn(2+)</name>
        <dbReference type="ChEBI" id="CHEBI:29105"/>
        <label>2</label>
    </ligand>
</feature>
<feature type="binding site" evidence="8">
    <location>
        <position position="232"/>
    </location>
    <ligand>
        <name>allantoate</name>
        <dbReference type="ChEBI" id="CHEBI:17536"/>
    </ligand>
</feature>
<keyword evidence="4 7" id="KW-0479">Metal-binding</keyword>
<name>A0A2P7S127_9HYPH</name>
<proteinExistence type="inferred from homology"/>
<dbReference type="Pfam" id="PF01546">
    <property type="entry name" value="Peptidase_M20"/>
    <property type="match status" value="1"/>
</dbReference>
<dbReference type="GO" id="GO:0016813">
    <property type="term" value="F:hydrolase activity, acting on carbon-nitrogen (but not peptide) bonds, in linear amidines"/>
    <property type="evidence" value="ECO:0007669"/>
    <property type="project" value="InterPro"/>
</dbReference>
<evidence type="ECO:0000256" key="8">
    <source>
        <dbReference type="PIRSR" id="PIRSR001235-2"/>
    </source>
</evidence>
<comment type="subunit">
    <text evidence="3">Homodimer.</text>
</comment>
<evidence type="ECO:0000313" key="9">
    <source>
        <dbReference type="EMBL" id="PSJ56168.1"/>
    </source>
</evidence>
<dbReference type="CDD" id="cd03884">
    <property type="entry name" value="M20_bAS"/>
    <property type="match status" value="1"/>
</dbReference>
<comment type="cofactor">
    <cofactor evidence="7">
        <name>Zn(2+)</name>
        <dbReference type="ChEBI" id="CHEBI:29105"/>
    </cofactor>
    <text evidence="7">Binds 2 Zn(2+) ions per subunit.</text>
</comment>
<evidence type="ECO:0000256" key="2">
    <source>
        <dbReference type="ARBA" id="ARBA00006153"/>
    </source>
</evidence>
<feature type="binding site" evidence="8">
    <location>
        <position position="291"/>
    </location>
    <ligand>
        <name>allantoate</name>
        <dbReference type="ChEBI" id="CHEBI:17536"/>
    </ligand>
</feature>
<reference evidence="9 10" key="1">
    <citation type="submission" date="2018-03" db="EMBL/GenBank/DDBJ databases">
        <title>The draft genome of Mesorhizobium sp. 6GN-30.</title>
        <authorList>
            <person name="Liu L."/>
            <person name="Li L."/>
            <person name="Wang T."/>
            <person name="Zhang X."/>
            <person name="Liang L."/>
        </authorList>
    </citation>
    <scope>NUCLEOTIDE SEQUENCE [LARGE SCALE GENOMIC DNA]</scope>
    <source>
        <strain evidence="9 10">6GN30</strain>
    </source>
</reference>
<dbReference type="GO" id="GO:0046872">
    <property type="term" value="F:metal ion binding"/>
    <property type="evidence" value="ECO:0007669"/>
    <property type="project" value="UniProtKB-KW"/>
</dbReference>
<dbReference type="Proteomes" id="UP000241229">
    <property type="component" value="Unassembled WGS sequence"/>
</dbReference>
<dbReference type="NCBIfam" id="NF006771">
    <property type="entry name" value="PRK09290.1-5"/>
    <property type="match status" value="1"/>
</dbReference>
<gene>
    <name evidence="9" type="ORF">C7I84_21640</name>
</gene>
<evidence type="ECO:0000256" key="1">
    <source>
        <dbReference type="ARBA" id="ARBA00001936"/>
    </source>
</evidence>
<evidence type="ECO:0000256" key="4">
    <source>
        <dbReference type="ARBA" id="ARBA00022723"/>
    </source>
</evidence>
<evidence type="ECO:0000256" key="3">
    <source>
        <dbReference type="ARBA" id="ARBA00011738"/>
    </source>
</evidence>
<dbReference type="Gene3D" id="3.30.70.360">
    <property type="match status" value="1"/>
</dbReference>
<feature type="binding site" evidence="7">
    <location>
        <position position="97"/>
    </location>
    <ligand>
        <name>Zn(2+)</name>
        <dbReference type="ChEBI" id="CHEBI:29105"/>
        <label>1</label>
    </ligand>
</feature>
<dbReference type="PANTHER" id="PTHR32494">
    <property type="entry name" value="ALLANTOATE DEIMINASE-RELATED"/>
    <property type="match status" value="1"/>
</dbReference>
<feature type="binding site" evidence="7">
    <location>
        <position position="108"/>
    </location>
    <ligand>
        <name>Zn(2+)</name>
        <dbReference type="ChEBI" id="CHEBI:29105"/>
        <label>1</label>
    </ligand>
</feature>
<evidence type="ECO:0000256" key="7">
    <source>
        <dbReference type="PIRSR" id="PIRSR001235-1"/>
    </source>
</evidence>
<dbReference type="InterPro" id="IPR036264">
    <property type="entry name" value="Bact_exopeptidase_dim_dom"/>
</dbReference>
<organism evidence="9 10">
    <name type="scientific">Kumtagia ephedrae</name>
    <dbReference type="NCBI Taxonomy" id="2116701"/>
    <lineage>
        <taxon>Bacteria</taxon>
        <taxon>Pseudomonadati</taxon>
        <taxon>Pseudomonadota</taxon>
        <taxon>Alphaproteobacteria</taxon>
        <taxon>Hyphomicrobiales</taxon>
        <taxon>Phyllobacteriaceae</taxon>
        <taxon>Kumtagia</taxon>
    </lineage>
</organism>
<dbReference type="EMBL" id="PXYK01000023">
    <property type="protein sequence ID" value="PSJ56168.1"/>
    <property type="molecule type" value="Genomic_DNA"/>
</dbReference>